<dbReference type="PANTHER" id="PTHR36106:SF3">
    <property type="entry name" value="ANAEROBIC C4-DICARBOXYLATE TRANSPORTER DCUB"/>
    <property type="match status" value="1"/>
</dbReference>
<feature type="transmembrane region" description="Helical" evidence="9">
    <location>
        <begin position="268"/>
        <end position="289"/>
    </location>
</feature>
<dbReference type="EMBL" id="CP032098">
    <property type="protein sequence ID" value="AXX91298.1"/>
    <property type="molecule type" value="Genomic_DNA"/>
</dbReference>
<evidence type="ECO:0000313" key="12">
    <source>
        <dbReference type="Proteomes" id="UP000221222"/>
    </source>
</evidence>
<feature type="transmembrane region" description="Helical" evidence="9">
    <location>
        <begin position="137"/>
        <end position="160"/>
    </location>
</feature>
<evidence type="ECO:0000256" key="4">
    <source>
        <dbReference type="ARBA" id="ARBA00022475"/>
    </source>
</evidence>
<keyword evidence="7 9" id="KW-1133">Transmembrane helix</keyword>
<feature type="transmembrane region" description="Helical" evidence="9">
    <location>
        <begin position="338"/>
        <end position="356"/>
    </location>
</feature>
<feature type="transmembrane region" description="Helical" evidence="9">
    <location>
        <begin position="301"/>
        <end position="318"/>
    </location>
</feature>
<dbReference type="Proteomes" id="UP000262712">
    <property type="component" value="Chromosome"/>
</dbReference>
<feature type="transmembrane region" description="Helical" evidence="9">
    <location>
        <begin position="51"/>
        <end position="71"/>
    </location>
</feature>
<evidence type="ECO:0000256" key="9">
    <source>
        <dbReference type="SAM" id="Phobius"/>
    </source>
</evidence>
<keyword evidence="8 9" id="KW-0472">Membrane</keyword>
<keyword evidence="6 9" id="KW-0812">Transmembrane</keyword>
<dbReference type="NCBIfam" id="NF009136">
    <property type="entry name" value="PRK12489.1"/>
    <property type="match status" value="1"/>
</dbReference>
<keyword evidence="12" id="KW-1185">Reference proteome</keyword>
<dbReference type="NCBIfam" id="TIGR00770">
    <property type="entry name" value="Dcu"/>
    <property type="match status" value="1"/>
</dbReference>
<feature type="transmembrane region" description="Helical" evidence="9">
    <location>
        <begin position="422"/>
        <end position="444"/>
    </location>
</feature>
<keyword evidence="4" id="KW-1003">Cell membrane</keyword>
<dbReference type="GO" id="GO:0005886">
    <property type="term" value="C:plasma membrane"/>
    <property type="evidence" value="ECO:0007669"/>
    <property type="project" value="UniProtKB-SubCell"/>
</dbReference>
<comment type="similarity">
    <text evidence="2">Belongs to the DcuA/DcuB transporter (TC 2.A.13.1) family.</text>
</comment>
<feature type="transmembrane region" description="Helical" evidence="9">
    <location>
        <begin position="27"/>
        <end position="44"/>
    </location>
</feature>
<evidence type="ECO:0000256" key="1">
    <source>
        <dbReference type="ARBA" id="ARBA00004429"/>
    </source>
</evidence>
<protein>
    <submittedName>
        <fullName evidence="10 11">Anaerobic C4-dicarboxylate transporter</fullName>
    </submittedName>
</protein>
<dbReference type="Proteomes" id="UP000221222">
    <property type="component" value="Unassembled WGS sequence"/>
</dbReference>
<dbReference type="EMBL" id="NXFY01000023">
    <property type="protein sequence ID" value="PHO17113.1"/>
    <property type="molecule type" value="Genomic_DNA"/>
</dbReference>
<evidence type="ECO:0000256" key="8">
    <source>
        <dbReference type="ARBA" id="ARBA00023136"/>
    </source>
</evidence>
<proteinExistence type="inferred from homology"/>
<evidence type="ECO:0000256" key="7">
    <source>
        <dbReference type="ARBA" id="ARBA00022989"/>
    </source>
</evidence>
<dbReference type="RefSeq" id="WP_099343345.1">
    <property type="nucleotide sequence ID" value="NZ_CP032098.1"/>
</dbReference>
<evidence type="ECO:0000313" key="10">
    <source>
        <dbReference type="EMBL" id="AXX91298.1"/>
    </source>
</evidence>
<name>A0A2G1DF55_9BACT</name>
<dbReference type="InterPro" id="IPR004668">
    <property type="entry name" value="Anaer_Dcu_memb_transpt"/>
</dbReference>
<keyword evidence="5" id="KW-0997">Cell inner membrane</keyword>
<evidence type="ECO:0000256" key="5">
    <source>
        <dbReference type="ARBA" id="ARBA00022519"/>
    </source>
</evidence>
<evidence type="ECO:0000313" key="13">
    <source>
        <dbReference type="Proteomes" id="UP000262712"/>
    </source>
</evidence>
<accession>A0A2G1DF55</accession>
<dbReference type="PIRSF" id="PIRSF004539">
    <property type="entry name" value="C4-dicrbxl_trns"/>
    <property type="match status" value="1"/>
</dbReference>
<organism evidence="11 12">
    <name type="scientific">Malaciobacter molluscorum LMG 25693</name>
    <dbReference type="NCBI Taxonomy" id="870501"/>
    <lineage>
        <taxon>Bacteria</taxon>
        <taxon>Pseudomonadati</taxon>
        <taxon>Campylobacterota</taxon>
        <taxon>Epsilonproteobacteria</taxon>
        <taxon>Campylobacterales</taxon>
        <taxon>Arcobacteraceae</taxon>
        <taxon>Malaciobacter</taxon>
    </lineage>
</organism>
<feature type="transmembrane region" description="Helical" evidence="9">
    <location>
        <begin position="235"/>
        <end position="256"/>
    </location>
</feature>
<reference evidence="11 12" key="1">
    <citation type="submission" date="2017-09" db="EMBL/GenBank/DDBJ databases">
        <title>Arcobacter canalis sp. nov., a new species isolated from a water canal contaminated with urban sewage.</title>
        <authorList>
            <person name="Perez-Cataluna A."/>
            <person name="Salas-Masso N."/>
            <person name="Figueras M.J."/>
        </authorList>
    </citation>
    <scope>NUCLEOTIDE SEQUENCE [LARGE SCALE GENOMIC DNA]</scope>
    <source>
        <strain evidence="11 12">F98-3</strain>
    </source>
</reference>
<dbReference type="GO" id="GO:0015556">
    <property type="term" value="F:C4-dicarboxylate transmembrane transporter activity"/>
    <property type="evidence" value="ECO:0007669"/>
    <property type="project" value="InterPro"/>
</dbReference>
<dbReference type="NCBIfam" id="NF006927">
    <property type="entry name" value="PRK09412.1"/>
    <property type="match status" value="1"/>
</dbReference>
<dbReference type="KEGG" id="amol:AMOL_0282"/>
<evidence type="ECO:0000256" key="2">
    <source>
        <dbReference type="ARBA" id="ARBA00006413"/>
    </source>
</evidence>
<dbReference type="PANTHER" id="PTHR36106">
    <property type="entry name" value="ANAEROBIC C4-DICARBOXYLATE TRANSPORTER DCUB"/>
    <property type="match status" value="1"/>
</dbReference>
<evidence type="ECO:0000313" key="11">
    <source>
        <dbReference type="EMBL" id="PHO17113.1"/>
    </source>
</evidence>
<reference evidence="10 13" key="2">
    <citation type="submission" date="2018-08" db="EMBL/GenBank/DDBJ databases">
        <title>Complete genome of the Arcobacter molluscorum type strain LMG 25693.</title>
        <authorList>
            <person name="Miller W.G."/>
            <person name="Yee E."/>
            <person name="Bono J.L."/>
        </authorList>
    </citation>
    <scope>NUCLEOTIDE SEQUENCE [LARGE SCALE GENOMIC DNA]</scope>
    <source>
        <strain evidence="10 13">CECT 7696</strain>
    </source>
</reference>
<comment type="subcellular location">
    <subcellularLocation>
        <location evidence="1">Cell inner membrane</location>
        <topology evidence="1">Multi-pass membrane protein</topology>
    </subcellularLocation>
</comment>
<evidence type="ECO:0000256" key="6">
    <source>
        <dbReference type="ARBA" id="ARBA00022692"/>
    </source>
</evidence>
<evidence type="ECO:0000256" key="3">
    <source>
        <dbReference type="ARBA" id="ARBA00022448"/>
    </source>
</evidence>
<gene>
    <name evidence="10" type="ORF">AMOL_0282</name>
    <name evidence="11" type="ORF">CPU12_11900</name>
</gene>
<keyword evidence="3" id="KW-0813">Transport</keyword>
<dbReference type="Pfam" id="PF03605">
    <property type="entry name" value="DcuA_DcuB"/>
    <property type="match status" value="1"/>
</dbReference>
<feature type="transmembrane region" description="Helical" evidence="9">
    <location>
        <begin position="91"/>
        <end position="117"/>
    </location>
</feature>
<sequence length="447" mass="47662">MEFTIQLIIVLAVLFLGARKGGLALGLFGGIGVVVLVFGFGMTPGNPPIKVMLVMLAVITAGATLQASGGLDVMLQLAEKLLRKHPKHITFLAPLTTLTLTFLCGTGHVVYTMLPIIYDIAIRKGVRPERPMAASTIAAQMGIVTSPVSVAVVSLVAMLSGHAMINGKELDLVQLLSITIPGAICGVLVIGFWSMFRGKNLEDDPEFQEKIKDPEMKKYIYGEDKTLLNNKLPQTYWNAMWIFLSSIAIVAILGAFPELRPVIHGKPLSMVYVIQMFMLTAGAIIFVVAKVKPSAISSNEVFKSGMVALIAVYGVAWMTKTMFGAHIGDIKEVLGGIVAQYPWAYAIVLIFVSKLVNSQGAALAAIVPIALSVGVDPGVIAAFAAACYGYYILPTYPSDLAAISFDRSGTTRIGKFVINHSFIIPGLLGVGTASTVGFILAKLYGII</sequence>
<feature type="transmembrane region" description="Helical" evidence="9">
    <location>
        <begin position="363"/>
        <end position="391"/>
    </location>
</feature>
<dbReference type="AlphaFoldDB" id="A0A2G1DF55"/>
<feature type="transmembrane region" description="Helical" evidence="9">
    <location>
        <begin position="172"/>
        <end position="193"/>
    </location>
</feature>